<evidence type="ECO:0000256" key="2">
    <source>
        <dbReference type="ARBA" id="ARBA00013064"/>
    </source>
</evidence>
<sequence length="177" mass="19901">MDTTRVLFVCMGNICRSPTAEGVLRQMAFAAGLHQYVLIDSAGTHGYHVGEAPDPRAQVAARKRGYDLSRLRARKIEVRDFSRFDLILGMDFNNLEILQSQCDPEHHHKIKLLMSYAEEHAASIVHDPYYRSAKDFELVLDYIEDGCRGLLKSILQGGSAKTYPNGIESTRHISGHL</sequence>
<keyword evidence="7" id="KW-1185">Reference proteome</keyword>
<keyword evidence="4" id="KW-0904">Protein phosphatase</keyword>
<organism evidence="6 7">
    <name type="scientific">Noviherbaspirillum album</name>
    <dbReference type="NCBI Taxonomy" id="3080276"/>
    <lineage>
        <taxon>Bacteria</taxon>
        <taxon>Pseudomonadati</taxon>
        <taxon>Pseudomonadota</taxon>
        <taxon>Betaproteobacteria</taxon>
        <taxon>Burkholderiales</taxon>
        <taxon>Oxalobacteraceae</taxon>
        <taxon>Noviherbaspirillum</taxon>
    </lineage>
</organism>
<dbReference type="EC" id="3.1.3.48" evidence="2"/>
<evidence type="ECO:0000256" key="4">
    <source>
        <dbReference type="ARBA" id="ARBA00022912"/>
    </source>
</evidence>
<dbReference type="Pfam" id="PF01451">
    <property type="entry name" value="LMWPc"/>
    <property type="match status" value="1"/>
</dbReference>
<dbReference type="SUPFAM" id="SSF52788">
    <property type="entry name" value="Phosphotyrosine protein phosphatases I"/>
    <property type="match status" value="1"/>
</dbReference>
<dbReference type="InterPro" id="IPR050438">
    <property type="entry name" value="LMW_PTPase"/>
</dbReference>
<dbReference type="PANTHER" id="PTHR11717:SF7">
    <property type="entry name" value="LOW MOLECULAR WEIGHT PHOSPHOTYROSINE PROTEIN PHOSPHATASE"/>
    <property type="match status" value="1"/>
</dbReference>
<protein>
    <recommendedName>
        <fullName evidence="2">protein-tyrosine-phosphatase</fullName>
        <ecNumber evidence="2">3.1.3.48</ecNumber>
    </recommendedName>
</protein>
<comment type="caution">
    <text evidence="6">The sequence shown here is derived from an EMBL/GenBank/DDBJ whole genome shotgun (WGS) entry which is preliminary data.</text>
</comment>
<dbReference type="SMART" id="SM00226">
    <property type="entry name" value="LMWPc"/>
    <property type="match status" value="1"/>
</dbReference>
<dbReference type="Proteomes" id="UP001352263">
    <property type="component" value="Unassembled WGS sequence"/>
</dbReference>
<proteinExistence type="inferred from homology"/>
<gene>
    <name evidence="6" type="ORF">RY831_24645</name>
</gene>
<dbReference type="RefSeq" id="WP_326509089.1">
    <property type="nucleotide sequence ID" value="NZ_JAWIIV010000029.1"/>
</dbReference>
<dbReference type="EMBL" id="JAWIIV010000029">
    <property type="protein sequence ID" value="MEC4722355.1"/>
    <property type="molecule type" value="Genomic_DNA"/>
</dbReference>
<comment type="similarity">
    <text evidence="1">Belongs to the low molecular weight phosphotyrosine protein phosphatase family.</text>
</comment>
<dbReference type="InterPro" id="IPR017867">
    <property type="entry name" value="Tyr_phospatase_low_mol_wt"/>
</dbReference>
<dbReference type="GO" id="GO:0004725">
    <property type="term" value="F:protein tyrosine phosphatase activity"/>
    <property type="evidence" value="ECO:0007669"/>
    <property type="project" value="UniProtKB-EC"/>
</dbReference>
<evidence type="ECO:0000256" key="1">
    <source>
        <dbReference type="ARBA" id="ARBA00011063"/>
    </source>
</evidence>
<keyword evidence="3 6" id="KW-0378">Hydrolase</keyword>
<evidence type="ECO:0000313" key="7">
    <source>
        <dbReference type="Proteomes" id="UP001352263"/>
    </source>
</evidence>
<evidence type="ECO:0000313" key="6">
    <source>
        <dbReference type="EMBL" id="MEC4722355.1"/>
    </source>
</evidence>
<evidence type="ECO:0000259" key="5">
    <source>
        <dbReference type="SMART" id="SM00226"/>
    </source>
</evidence>
<dbReference type="Gene3D" id="3.40.50.2300">
    <property type="match status" value="1"/>
</dbReference>
<dbReference type="CDD" id="cd16343">
    <property type="entry name" value="LMWPTP"/>
    <property type="match status" value="1"/>
</dbReference>
<dbReference type="PANTHER" id="PTHR11717">
    <property type="entry name" value="LOW MOLECULAR WEIGHT PROTEIN TYROSINE PHOSPHATASE"/>
    <property type="match status" value="1"/>
</dbReference>
<dbReference type="InterPro" id="IPR023485">
    <property type="entry name" value="Ptyr_pPase"/>
</dbReference>
<dbReference type="PRINTS" id="PR00719">
    <property type="entry name" value="LMWPTPASE"/>
</dbReference>
<dbReference type="InterPro" id="IPR036196">
    <property type="entry name" value="Ptyr_pPase_sf"/>
</dbReference>
<reference evidence="6 7" key="1">
    <citation type="submission" date="2023-10" db="EMBL/GenBank/DDBJ databases">
        <title>Noviherbaspirillum sp. CPCC 100848 genome assembly.</title>
        <authorList>
            <person name="Li X.Y."/>
            <person name="Fang X.M."/>
        </authorList>
    </citation>
    <scope>NUCLEOTIDE SEQUENCE [LARGE SCALE GENOMIC DNA]</scope>
    <source>
        <strain evidence="6 7">CPCC 100848</strain>
    </source>
</reference>
<evidence type="ECO:0000256" key="3">
    <source>
        <dbReference type="ARBA" id="ARBA00022801"/>
    </source>
</evidence>
<name>A0ABU6JFP6_9BURK</name>
<feature type="domain" description="Phosphotyrosine protein phosphatase I" evidence="5">
    <location>
        <begin position="4"/>
        <end position="153"/>
    </location>
</feature>
<accession>A0ABU6JFP6</accession>